<dbReference type="Proteomes" id="UP001174934">
    <property type="component" value="Unassembled WGS sequence"/>
</dbReference>
<dbReference type="CDD" id="cd02440">
    <property type="entry name" value="AdoMet_MTases"/>
    <property type="match status" value="1"/>
</dbReference>
<proteinExistence type="inferred from homology"/>
<gene>
    <name evidence="3" type="ORF">B0T17DRAFT_545435</name>
</gene>
<evidence type="ECO:0000313" key="3">
    <source>
        <dbReference type="EMBL" id="KAK0609883.1"/>
    </source>
</evidence>
<name>A0AA39WAB6_9PEZI</name>
<evidence type="ECO:0000256" key="2">
    <source>
        <dbReference type="SAM" id="MobiDB-lite"/>
    </source>
</evidence>
<accession>A0AA39WAB6</accession>
<keyword evidence="4" id="KW-1185">Reference proteome</keyword>
<keyword evidence="3" id="KW-0489">Methyltransferase</keyword>
<reference evidence="3" key="1">
    <citation type="submission" date="2023-06" db="EMBL/GenBank/DDBJ databases">
        <title>Genome-scale phylogeny and comparative genomics of the fungal order Sordariales.</title>
        <authorList>
            <consortium name="Lawrence Berkeley National Laboratory"/>
            <person name="Hensen N."/>
            <person name="Bonometti L."/>
            <person name="Westerberg I."/>
            <person name="Brannstrom I.O."/>
            <person name="Guillou S."/>
            <person name="Cros-Aarteil S."/>
            <person name="Calhoun S."/>
            <person name="Haridas S."/>
            <person name="Kuo A."/>
            <person name="Mondo S."/>
            <person name="Pangilinan J."/>
            <person name="Riley R."/>
            <person name="LaButti K."/>
            <person name="Andreopoulos B."/>
            <person name="Lipzen A."/>
            <person name="Chen C."/>
            <person name="Yanf M."/>
            <person name="Daum C."/>
            <person name="Ng V."/>
            <person name="Clum A."/>
            <person name="Steindorff A."/>
            <person name="Ohm R."/>
            <person name="Martin F."/>
            <person name="Silar P."/>
            <person name="Natvig D."/>
            <person name="Lalanne C."/>
            <person name="Gautier V."/>
            <person name="Ament-velasquez S.L."/>
            <person name="Kruys A."/>
            <person name="Hutchinson M.I."/>
            <person name="Powell A.J."/>
            <person name="Barry K."/>
            <person name="Miller A.N."/>
            <person name="Grigoriev I.V."/>
            <person name="Debuchy R."/>
            <person name="Gladieux P."/>
            <person name="Thoren M.H."/>
            <person name="Johannesson H."/>
        </authorList>
    </citation>
    <scope>NUCLEOTIDE SEQUENCE</scope>
    <source>
        <strain evidence="3">SMH3391-2</strain>
    </source>
</reference>
<feature type="compositionally biased region" description="Low complexity" evidence="2">
    <location>
        <begin position="18"/>
        <end position="36"/>
    </location>
</feature>
<dbReference type="Gene3D" id="3.40.50.150">
    <property type="entry name" value="Vaccinia Virus protein VP39"/>
    <property type="match status" value="1"/>
</dbReference>
<evidence type="ECO:0000313" key="4">
    <source>
        <dbReference type="Proteomes" id="UP001174934"/>
    </source>
</evidence>
<feature type="region of interest" description="Disordered" evidence="2">
    <location>
        <begin position="1"/>
        <end position="40"/>
    </location>
</feature>
<dbReference type="InterPro" id="IPR029063">
    <property type="entry name" value="SAM-dependent_MTases_sf"/>
</dbReference>
<comment type="similarity">
    <text evidence="1">Belongs to the methyltransferase superfamily. LaeA methyltransferase family.</text>
</comment>
<organism evidence="3 4">
    <name type="scientific">Bombardia bombarda</name>
    <dbReference type="NCBI Taxonomy" id="252184"/>
    <lineage>
        <taxon>Eukaryota</taxon>
        <taxon>Fungi</taxon>
        <taxon>Dikarya</taxon>
        <taxon>Ascomycota</taxon>
        <taxon>Pezizomycotina</taxon>
        <taxon>Sordariomycetes</taxon>
        <taxon>Sordariomycetidae</taxon>
        <taxon>Sordariales</taxon>
        <taxon>Lasiosphaeriaceae</taxon>
        <taxon>Bombardia</taxon>
    </lineage>
</organism>
<dbReference type="SUPFAM" id="SSF53335">
    <property type="entry name" value="S-adenosyl-L-methionine-dependent methyltransferases"/>
    <property type="match status" value="1"/>
</dbReference>
<dbReference type="AlphaFoldDB" id="A0AA39WAB6"/>
<dbReference type="GO" id="GO:0008168">
    <property type="term" value="F:methyltransferase activity"/>
    <property type="evidence" value="ECO:0007669"/>
    <property type="project" value="UniProtKB-KW"/>
</dbReference>
<protein>
    <submittedName>
        <fullName evidence="3">S-adenosyl-L-methionine-dependent methyltransferase</fullName>
    </submittedName>
</protein>
<evidence type="ECO:0000256" key="1">
    <source>
        <dbReference type="ARBA" id="ARBA00038158"/>
    </source>
</evidence>
<sequence length="364" mass="40508">MSKSTKSKSASPPPPPDVSGSPPAAGSPAAIAGPTTEEALVVDTDQIDDNADADSSYGTSIASSSASLASSILKFRQENGRTYHSYKEGKYILPNDELENDRLDLQHHVWALTYDGALYTCPAGKDKPLKRVLDAGTGTGIWAVDFADDHPETTVIGVDLSPIQPAFVPPNLSFYIDDLEEPWTFSDPFDFIHVRMLTGSLADWPNFFESCFENLEPGGWVEMGDIVFPTESDDNTLPSETALYKWNQYVLKAARILGRDLDSAKLYREQLTAKGFVNISERIYKWPINAWAKDKKYKEMGLWSEQNFTEGLYGLSVGLFTRALGWSAQELEVFLVDVRKDLKNKNIHGYWPIWVVSAQKPPRV</sequence>
<feature type="compositionally biased region" description="Low complexity" evidence="2">
    <location>
        <begin position="1"/>
        <end position="10"/>
    </location>
</feature>
<dbReference type="Pfam" id="PF13489">
    <property type="entry name" value="Methyltransf_23"/>
    <property type="match status" value="1"/>
</dbReference>
<dbReference type="PANTHER" id="PTHR43591:SF31">
    <property type="entry name" value="LAEA-LIKE, PUTATIVE (AFU_ORTHOLOGUE AFUA_8G01930)-RELATED"/>
    <property type="match status" value="1"/>
</dbReference>
<dbReference type="EMBL" id="JAULSR010000011">
    <property type="protein sequence ID" value="KAK0609883.1"/>
    <property type="molecule type" value="Genomic_DNA"/>
</dbReference>
<keyword evidence="3" id="KW-0808">Transferase</keyword>
<dbReference type="PANTHER" id="PTHR43591">
    <property type="entry name" value="METHYLTRANSFERASE"/>
    <property type="match status" value="1"/>
</dbReference>
<dbReference type="GO" id="GO:0032259">
    <property type="term" value="P:methylation"/>
    <property type="evidence" value="ECO:0007669"/>
    <property type="project" value="UniProtKB-KW"/>
</dbReference>
<comment type="caution">
    <text evidence="3">The sequence shown here is derived from an EMBL/GenBank/DDBJ whole genome shotgun (WGS) entry which is preliminary data.</text>
</comment>